<gene>
    <name evidence="1" type="ORF">A4X03_0g4526</name>
</gene>
<protein>
    <submittedName>
        <fullName evidence="1">Uncharacterized protein</fullName>
    </submittedName>
</protein>
<sequence length="411" mass="40371">MQLTVAAVLSLIGAAAAATTGPFSVGAATSGYEIGVLNSTLLCNVTSTGLNLKNQQILFGIKAALPNRVSSTQSFYITAGTRLIVPASINNLAYGFGARTYAGNATKVIVNAQGATPSTIDAAVTPIAIPSAPVVSGGVSVLNVPGSGKTLKVGPFKGAAANSKVIVSIGQIEATVKTYNDAGAATFLTASIVCPAQARPASLAYINVGTSGSTTTLTPANNGILPTIPVNSTAGATGYTYTCTFTDLGSTAVRVSLGGARANNAAVAPGGAISVTKGQGNIYSSAALVSLIQGKYANAATFSVGISTLNFNAANASPSTKNGIPSTGYTSAKIAVSSTAVATIPSGAPTTTLPAVTFTAGSTSGTTATVSLGSAAGNLNLFDSAGASIATVPFSCPALSPDVPIFPFDIQ</sequence>
<proteinExistence type="predicted"/>
<comment type="caution">
    <text evidence="1">The sequence shown here is derived from an EMBL/GenBank/DDBJ whole genome shotgun (WGS) entry which is preliminary data.</text>
</comment>
<dbReference type="Proteomes" id="UP000077671">
    <property type="component" value="Unassembled WGS sequence"/>
</dbReference>
<organism evidence="1 2">
    <name type="scientific">Tilletia caries</name>
    <name type="common">wheat bunt fungus</name>
    <dbReference type="NCBI Taxonomy" id="13290"/>
    <lineage>
        <taxon>Eukaryota</taxon>
        <taxon>Fungi</taxon>
        <taxon>Dikarya</taxon>
        <taxon>Basidiomycota</taxon>
        <taxon>Ustilaginomycotina</taxon>
        <taxon>Exobasidiomycetes</taxon>
        <taxon>Tilletiales</taxon>
        <taxon>Tilletiaceae</taxon>
        <taxon>Tilletia</taxon>
    </lineage>
</organism>
<evidence type="ECO:0000313" key="1">
    <source>
        <dbReference type="EMBL" id="KAE8257931.1"/>
    </source>
</evidence>
<accession>A0A177U9G1</accession>
<evidence type="ECO:0000313" key="2">
    <source>
        <dbReference type="Proteomes" id="UP000077671"/>
    </source>
</evidence>
<reference evidence="1" key="1">
    <citation type="submission" date="2016-04" db="EMBL/GenBank/DDBJ databases">
        <authorList>
            <person name="Nguyen H.D."/>
            <person name="Kesanakurti P."/>
            <person name="Cullis J."/>
            <person name="Levesque C.A."/>
            <person name="Hambleton S."/>
        </authorList>
    </citation>
    <scope>NUCLEOTIDE SEQUENCE</scope>
    <source>
        <strain evidence="1">DAOMC 238032</strain>
    </source>
</reference>
<reference evidence="1" key="2">
    <citation type="journal article" date="2019" name="IMA Fungus">
        <title>Genome sequencing and comparison of five Tilletia species to identify candidate genes for the detection of regulated species infecting wheat.</title>
        <authorList>
            <person name="Nguyen H.D.T."/>
            <person name="Sultana T."/>
            <person name="Kesanakurti P."/>
            <person name="Hambleton S."/>
        </authorList>
    </citation>
    <scope>NUCLEOTIDE SEQUENCE</scope>
    <source>
        <strain evidence="1">DAOMC 238032</strain>
    </source>
</reference>
<name>A0A177U9G1_9BASI</name>
<dbReference type="AlphaFoldDB" id="A0A177U9G1"/>
<dbReference type="EMBL" id="LWDD02000622">
    <property type="protein sequence ID" value="KAE8257931.1"/>
    <property type="molecule type" value="Genomic_DNA"/>
</dbReference>